<evidence type="ECO:0000313" key="1">
    <source>
        <dbReference type="EMBL" id="GIJ62666.1"/>
    </source>
</evidence>
<keyword evidence="2" id="KW-1185">Reference proteome</keyword>
<dbReference type="RefSeq" id="WP_204008457.1">
    <property type="nucleotide sequence ID" value="NZ_BOPG01000081.1"/>
</dbReference>
<gene>
    <name evidence="1" type="ORF">Vau01_101820</name>
</gene>
<protein>
    <submittedName>
        <fullName evidence="1">Uncharacterized protein</fullName>
    </submittedName>
</protein>
<comment type="caution">
    <text evidence="1">The sequence shown here is derived from an EMBL/GenBank/DDBJ whole genome shotgun (WGS) entry which is preliminary data.</text>
</comment>
<accession>A0A8J4E5T4</accession>
<evidence type="ECO:0000313" key="2">
    <source>
        <dbReference type="Proteomes" id="UP000612585"/>
    </source>
</evidence>
<dbReference type="EMBL" id="BOPG01000081">
    <property type="protein sequence ID" value="GIJ62666.1"/>
    <property type="molecule type" value="Genomic_DNA"/>
</dbReference>
<dbReference type="AlphaFoldDB" id="A0A8J4E5T4"/>
<sequence>MKERTLDRRAEITGRLATMQRLELVIVQFEEVKRLIVIGRIPQLRLALILLDSAVELIMHRMVEAELRHERFHFDQLKQLRRLESWRHSGTPIQRQFATSGPSSDQLATEIQRLAPMVTPTAKRKKIDRVFGDKIDFLVERHLLPAEVAPALKKLHDYRNETYHRDQHRVEVLHPAVVIYFDIACTVLDHYNPGSIIVGPFGPELSRFRDGSSGHDDPFDLPHRAAGQLRQDIGLDLATVREALVAHLLERLEDIESGLGYIEENSMNRMRPGDAIRWMQVDDDDVEAIFDDAVFRSRDYPLTMADVASWIARATAMENMNDKHALFAEFAALEDAFEAMERQVSKAVWDIDEQANMR</sequence>
<name>A0A8J4E5T4_9ACTN</name>
<reference evidence="1" key="1">
    <citation type="submission" date="2021-01" db="EMBL/GenBank/DDBJ databases">
        <title>Whole genome shotgun sequence of Virgisporangium aurantiacum NBRC 16421.</title>
        <authorList>
            <person name="Komaki H."/>
            <person name="Tamura T."/>
        </authorList>
    </citation>
    <scope>NUCLEOTIDE SEQUENCE</scope>
    <source>
        <strain evidence="1">NBRC 16421</strain>
    </source>
</reference>
<organism evidence="1 2">
    <name type="scientific">Virgisporangium aurantiacum</name>
    <dbReference type="NCBI Taxonomy" id="175570"/>
    <lineage>
        <taxon>Bacteria</taxon>
        <taxon>Bacillati</taxon>
        <taxon>Actinomycetota</taxon>
        <taxon>Actinomycetes</taxon>
        <taxon>Micromonosporales</taxon>
        <taxon>Micromonosporaceae</taxon>
        <taxon>Virgisporangium</taxon>
    </lineage>
</organism>
<proteinExistence type="predicted"/>
<dbReference type="Proteomes" id="UP000612585">
    <property type="component" value="Unassembled WGS sequence"/>
</dbReference>